<organism evidence="3 4">
    <name type="scientific">Plesiocystis pacifica SIR-1</name>
    <dbReference type="NCBI Taxonomy" id="391625"/>
    <lineage>
        <taxon>Bacteria</taxon>
        <taxon>Pseudomonadati</taxon>
        <taxon>Myxococcota</taxon>
        <taxon>Polyangia</taxon>
        <taxon>Nannocystales</taxon>
        <taxon>Nannocystaceae</taxon>
        <taxon>Plesiocystis</taxon>
    </lineage>
</organism>
<name>A6GHE6_9BACT</name>
<dbReference type="PANTHER" id="PTHR10334">
    <property type="entry name" value="CYSTEINE-RICH SECRETORY PROTEIN-RELATED"/>
    <property type="match status" value="1"/>
</dbReference>
<dbReference type="AlphaFoldDB" id="A6GHE6"/>
<dbReference type="SMART" id="SM00198">
    <property type="entry name" value="SCP"/>
    <property type="match status" value="1"/>
</dbReference>
<evidence type="ECO:0000313" key="4">
    <source>
        <dbReference type="Proteomes" id="UP000005801"/>
    </source>
</evidence>
<dbReference type="InterPro" id="IPR001283">
    <property type="entry name" value="CRISP-related"/>
</dbReference>
<dbReference type="GO" id="GO:0005576">
    <property type="term" value="C:extracellular region"/>
    <property type="evidence" value="ECO:0007669"/>
    <property type="project" value="InterPro"/>
</dbReference>
<dbReference type="FunFam" id="3.40.33.10:FF:000004">
    <property type="entry name" value="CAP, cysteine-rich secretory protein, antigen 5"/>
    <property type="match status" value="1"/>
</dbReference>
<dbReference type="InterPro" id="IPR018244">
    <property type="entry name" value="Allrgn_V5/Tpx1_CS"/>
</dbReference>
<dbReference type="Pfam" id="PF00188">
    <property type="entry name" value="CAP"/>
    <property type="match status" value="1"/>
</dbReference>
<feature type="region of interest" description="Disordered" evidence="1">
    <location>
        <begin position="35"/>
        <end position="103"/>
    </location>
</feature>
<evidence type="ECO:0000313" key="3">
    <source>
        <dbReference type="EMBL" id="EDM74710.1"/>
    </source>
</evidence>
<dbReference type="EMBL" id="ABCS01000118">
    <property type="protein sequence ID" value="EDM74710.1"/>
    <property type="molecule type" value="Genomic_DNA"/>
</dbReference>
<dbReference type="InterPro" id="IPR014044">
    <property type="entry name" value="CAP_dom"/>
</dbReference>
<dbReference type="InterPro" id="IPR035940">
    <property type="entry name" value="CAP_sf"/>
</dbReference>
<protein>
    <submittedName>
        <fullName evidence="3">SCP-like family protein</fullName>
    </submittedName>
</protein>
<comment type="caution">
    <text evidence="3">The sequence shown here is derived from an EMBL/GenBank/DDBJ whole genome shotgun (WGS) entry which is preliminary data.</text>
</comment>
<dbReference type="STRING" id="391625.PPSIR1_40844"/>
<sequence length="252" mass="26683">MPNETVTERAPDTKARWKGALLVTLSLALGACATQPEPAARAPSGPDDGTRQVSAMGGRVRTQTMSASSRELRGHKPARLNRAHARPTKPGAEPTGGGGEPAIPSVEDGFAEAFVRAHNQVRLGVPNAGKPLPPLRWSPKLAAQAQRWADRCEFEHSDVGYGENLAARSGGGSPESVTASWASEAADYDHRRHQCAAGAVCGHYTQMVWRASTELGCAVSTCGTNSPFGGGTWELWVCNYDPPGNWVGQAPY</sequence>
<dbReference type="PRINTS" id="PR00837">
    <property type="entry name" value="V5TPXLIKE"/>
</dbReference>
<accession>A6GHE6</accession>
<proteinExistence type="predicted"/>
<feature type="compositionally biased region" description="Basic residues" evidence="1">
    <location>
        <begin position="73"/>
        <end position="87"/>
    </location>
</feature>
<evidence type="ECO:0000256" key="1">
    <source>
        <dbReference type="SAM" id="MobiDB-lite"/>
    </source>
</evidence>
<dbReference type="PROSITE" id="PS01009">
    <property type="entry name" value="CRISP_1"/>
    <property type="match status" value="1"/>
</dbReference>
<dbReference type="Proteomes" id="UP000005801">
    <property type="component" value="Unassembled WGS sequence"/>
</dbReference>
<dbReference type="Gene3D" id="3.40.33.10">
    <property type="entry name" value="CAP"/>
    <property type="match status" value="1"/>
</dbReference>
<evidence type="ECO:0000259" key="2">
    <source>
        <dbReference type="SMART" id="SM00198"/>
    </source>
</evidence>
<gene>
    <name evidence="3" type="ORF">PPSIR1_40844</name>
</gene>
<dbReference type="eggNOG" id="COG2340">
    <property type="taxonomic scope" value="Bacteria"/>
</dbReference>
<dbReference type="SUPFAM" id="SSF55797">
    <property type="entry name" value="PR-1-like"/>
    <property type="match status" value="1"/>
</dbReference>
<keyword evidence="4" id="KW-1185">Reference proteome</keyword>
<feature type="domain" description="SCP" evidence="2">
    <location>
        <begin position="109"/>
        <end position="248"/>
    </location>
</feature>
<reference evidence="3 4" key="1">
    <citation type="submission" date="2007-06" db="EMBL/GenBank/DDBJ databases">
        <authorList>
            <person name="Shimkets L."/>
            <person name="Ferriera S."/>
            <person name="Johnson J."/>
            <person name="Kravitz S."/>
            <person name="Beeson K."/>
            <person name="Sutton G."/>
            <person name="Rogers Y.-H."/>
            <person name="Friedman R."/>
            <person name="Frazier M."/>
            <person name="Venter J.C."/>
        </authorList>
    </citation>
    <scope>NUCLEOTIDE SEQUENCE [LARGE SCALE GENOMIC DNA]</scope>
    <source>
        <strain evidence="3 4">SIR-1</strain>
    </source>
</reference>